<dbReference type="AlphaFoldDB" id="A0A510E152"/>
<keyword evidence="4" id="KW-1185">Reference proteome</keyword>
<dbReference type="Proteomes" id="UP000322983">
    <property type="component" value="Chromosome"/>
</dbReference>
<protein>
    <recommendedName>
        <fullName evidence="1">HEPN domain-containing protein</fullName>
    </recommendedName>
</protein>
<dbReference type="Gene3D" id="1.20.120.330">
    <property type="entry name" value="Nucleotidyltransferases domain 2"/>
    <property type="match status" value="1"/>
</dbReference>
<feature type="domain" description="HEPN" evidence="1">
    <location>
        <begin position="12"/>
        <end position="129"/>
    </location>
</feature>
<dbReference type="KEGG" id="step:IC006_0748"/>
<proteinExistence type="predicted"/>
<evidence type="ECO:0000313" key="5">
    <source>
        <dbReference type="Proteomes" id="UP000325030"/>
    </source>
</evidence>
<dbReference type="Proteomes" id="UP000325030">
    <property type="component" value="Chromosome"/>
</dbReference>
<evidence type="ECO:0000313" key="3">
    <source>
        <dbReference type="EMBL" id="BBG26216.1"/>
    </source>
</evidence>
<evidence type="ECO:0000313" key="4">
    <source>
        <dbReference type="Proteomes" id="UP000322983"/>
    </source>
</evidence>
<accession>A0A510DTI5</accession>
<dbReference type="EMBL" id="AP018929">
    <property type="protein sequence ID" value="BBG23464.1"/>
    <property type="molecule type" value="Genomic_DNA"/>
</dbReference>
<accession>A0A510E152</accession>
<dbReference type="PROSITE" id="PS50910">
    <property type="entry name" value="HEPN"/>
    <property type="match status" value="1"/>
</dbReference>
<evidence type="ECO:0000313" key="2">
    <source>
        <dbReference type="EMBL" id="BBG23464.1"/>
    </source>
</evidence>
<dbReference type="SUPFAM" id="SSF81593">
    <property type="entry name" value="Nucleotidyltransferase substrate binding subunit/domain"/>
    <property type="match status" value="1"/>
</dbReference>
<dbReference type="SMART" id="SM00748">
    <property type="entry name" value="HEPN"/>
    <property type="match status" value="1"/>
</dbReference>
<dbReference type="Pfam" id="PF05168">
    <property type="entry name" value="HEPN"/>
    <property type="match status" value="1"/>
</dbReference>
<reference evidence="5" key="1">
    <citation type="submission" date="2018-09" db="EMBL/GenBank/DDBJ databases">
        <title>Complete Genome Sequencing of Sulfolobus sp. JCM 16834.</title>
        <authorList>
            <person name="Kato S."/>
            <person name="Itoh T."/>
            <person name="Ohkuma M."/>
        </authorList>
    </citation>
    <scope>NUCLEOTIDE SEQUENCE [LARGE SCALE GENOMIC DNA]</scope>
    <source>
        <strain evidence="5">IC-007</strain>
    </source>
</reference>
<reference evidence="3 4" key="2">
    <citation type="journal article" date="2020" name="Int. J. Syst. Evol. Microbiol.">
        <title>Sulfuracidifex tepidarius gen. nov., sp. nov. and transfer of Sulfolobus metallicus Huber and Stetter 1992 to the genus Sulfuracidifex as Sulfuracidifex metallicus comb. nov.</title>
        <authorList>
            <person name="Itoh T."/>
            <person name="Miura T."/>
            <person name="Sakai H.D."/>
            <person name="Kato S."/>
            <person name="Ohkuma M."/>
            <person name="Takashina T."/>
        </authorList>
    </citation>
    <scope>NUCLEOTIDE SEQUENCE</scope>
    <source>
        <strain evidence="2 4">IC-006</strain>
        <strain evidence="3">IC-007</strain>
    </source>
</reference>
<dbReference type="InterPro" id="IPR007842">
    <property type="entry name" value="HEPN_dom"/>
</dbReference>
<name>A0A510E152_9CREN</name>
<gene>
    <name evidence="2" type="ORF">IC006_0748</name>
    <name evidence="3" type="ORF">IC007_0721</name>
</gene>
<sequence>MDQVHELYKTLCERSIEYLQASEDALNHGLYNASSLMSQISAELAIKATIAFLGYSFPETHEIRKLLSVLSTLSMKDEISAFVKERRGELILLENARQRGQYFSYGLGKEDTEICLNVTKEIINLMKKIWGEKWCSVQRESDT</sequence>
<dbReference type="EMBL" id="AP018930">
    <property type="protein sequence ID" value="BBG26216.1"/>
    <property type="molecule type" value="Genomic_DNA"/>
</dbReference>
<evidence type="ECO:0000259" key="1">
    <source>
        <dbReference type="PROSITE" id="PS50910"/>
    </source>
</evidence>
<organism evidence="3 5">
    <name type="scientific">Sulfuracidifex tepidarius</name>
    <dbReference type="NCBI Taxonomy" id="1294262"/>
    <lineage>
        <taxon>Archaea</taxon>
        <taxon>Thermoproteota</taxon>
        <taxon>Thermoprotei</taxon>
        <taxon>Sulfolobales</taxon>
        <taxon>Sulfolobaceae</taxon>
        <taxon>Sulfuracidifex</taxon>
    </lineage>
</organism>